<evidence type="ECO:0000313" key="4">
    <source>
        <dbReference type="EMBL" id="GLV56113.1"/>
    </source>
</evidence>
<dbReference type="Gene3D" id="3.40.50.300">
    <property type="entry name" value="P-loop containing nucleotide triphosphate hydrolases"/>
    <property type="match status" value="1"/>
</dbReference>
<feature type="domain" description="KaiC-like" evidence="3">
    <location>
        <begin position="14"/>
        <end position="84"/>
    </location>
</feature>
<dbReference type="InterPro" id="IPR027417">
    <property type="entry name" value="P-loop_NTPase"/>
</dbReference>
<proteinExistence type="predicted"/>
<keyword evidence="1" id="KW-0547">Nucleotide-binding</keyword>
<dbReference type="InterPro" id="IPR014774">
    <property type="entry name" value="KaiC-like_dom"/>
</dbReference>
<name>A0ABQ6FPA8_9CHLR</name>
<comment type="caution">
    <text evidence="4">The sequence shown here is derived from an EMBL/GenBank/DDBJ whole genome shotgun (WGS) entry which is preliminary data.</text>
</comment>
<dbReference type="EMBL" id="BSRI01000002">
    <property type="protein sequence ID" value="GLV56113.1"/>
    <property type="molecule type" value="Genomic_DNA"/>
</dbReference>
<gene>
    <name evidence="4" type="ORF">KDH_29570</name>
</gene>
<keyword evidence="2" id="KW-0067">ATP-binding</keyword>
<sequence>MTDTTNQTAPIERVPSGIEGFDQLLHGGLIKGETYLLMGPPGAGKTIFGNQMCFHHIATGGRAIYLTLLAEMHSRMLAHMQTFDFFFGGPAS</sequence>
<accession>A0ABQ6FPA8</accession>
<evidence type="ECO:0000256" key="2">
    <source>
        <dbReference type="ARBA" id="ARBA00022840"/>
    </source>
</evidence>
<evidence type="ECO:0000256" key="1">
    <source>
        <dbReference type="ARBA" id="ARBA00022741"/>
    </source>
</evidence>
<dbReference type="Proteomes" id="UP001344906">
    <property type="component" value="Unassembled WGS sequence"/>
</dbReference>
<dbReference type="SUPFAM" id="SSF52540">
    <property type="entry name" value="P-loop containing nucleoside triphosphate hydrolases"/>
    <property type="match status" value="1"/>
</dbReference>
<protein>
    <recommendedName>
        <fullName evidence="3">KaiC-like domain-containing protein</fullName>
    </recommendedName>
</protein>
<evidence type="ECO:0000313" key="5">
    <source>
        <dbReference type="Proteomes" id="UP001344906"/>
    </source>
</evidence>
<reference evidence="4 5" key="1">
    <citation type="submission" date="2023-02" db="EMBL/GenBank/DDBJ databases">
        <title>Dictyobacter halimunensis sp. nov., a new member of the class Ktedonobacteria from forest soil in a geothermal area.</title>
        <authorList>
            <person name="Rachmania M.K."/>
            <person name="Ningsih F."/>
            <person name="Sakai Y."/>
            <person name="Yabe S."/>
            <person name="Yokota A."/>
            <person name="Sjamsuridzal W."/>
        </authorList>
    </citation>
    <scope>NUCLEOTIDE SEQUENCE [LARGE SCALE GENOMIC DNA]</scope>
    <source>
        <strain evidence="4 5">S3.2.2.5</strain>
    </source>
</reference>
<organism evidence="4 5">
    <name type="scientific">Dictyobacter halimunensis</name>
    <dbReference type="NCBI Taxonomy" id="3026934"/>
    <lineage>
        <taxon>Bacteria</taxon>
        <taxon>Bacillati</taxon>
        <taxon>Chloroflexota</taxon>
        <taxon>Ktedonobacteria</taxon>
        <taxon>Ktedonobacterales</taxon>
        <taxon>Dictyobacteraceae</taxon>
        <taxon>Dictyobacter</taxon>
    </lineage>
</organism>
<keyword evidence="5" id="KW-1185">Reference proteome</keyword>
<evidence type="ECO:0000259" key="3">
    <source>
        <dbReference type="Pfam" id="PF06745"/>
    </source>
</evidence>
<dbReference type="Pfam" id="PF06745">
    <property type="entry name" value="ATPase"/>
    <property type="match status" value="1"/>
</dbReference>
<dbReference type="PANTHER" id="PTHR43637:SF1">
    <property type="entry name" value="UPF0273 PROTEIN TM_0370"/>
    <property type="match status" value="1"/>
</dbReference>
<dbReference type="RefSeq" id="WP_338251128.1">
    <property type="nucleotide sequence ID" value="NZ_BSRI01000002.1"/>
</dbReference>
<dbReference type="PANTHER" id="PTHR43637">
    <property type="entry name" value="UPF0273 PROTEIN TM_0370"/>
    <property type="match status" value="1"/>
</dbReference>